<comment type="catalytic activity">
    <reaction evidence="12">
        <text>2 nitric oxide + NADH + 2 O2 = 2 nitrate + NAD(+) + H(+)</text>
        <dbReference type="Rhea" id="RHEA:19469"/>
        <dbReference type="ChEBI" id="CHEBI:15378"/>
        <dbReference type="ChEBI" id="CHEBI:15379"/>
        <dbReference type="ChEBI" id="CHEBI:16480"/>
        <dbReference type="ChEBI" id="CHEBI:17632"/>
        <dbReference type="ChEBI" id="CHEBI:57540"/>
        <dbReference type="ChEBI" id="CHEBI:57945"/>
        <dbReference type="EC" id="1.14.12.17"/>
    </reaction>
</comment>
<evidence type="ECO:0000256" key="13">
    <source>
        <dbReference type="ARBA" id="ARBA00049433"/>
    </source>
</evidence>
<dbReference type="InterPro" id="IPR000971">
    <property type="entry name" value="Globin"/>
</dbReference>
<dbReference type="Proteomes" id="UP000269438">
    <property type="component" value="Unassembled WGS sequence"/>
</dbReference>
<sequence>MLSATSRSAVVASLPLVRSKIEQITPIFYERMFTAHPEFLDGLFNEANHKSGIQHSAFALGFISMAARMAEDENEEVDAMLTRIAHRHTALGVSASQYDIVHDHLFEALEIVLGAEFTPELRRAWNDVYWLLSNVLLRVECDLYDAQASFARWAFWWVTGREEHGDTVFLSFEPVTDTPVSLATPGQYVSVRVATPSGRKQARQYTLISGGGTARQIAVRRNDAGLVSPVLNDTLAVGDMVELSNPYGNVVLTPSDAPLALITAGIGATPTAAIVRALAEAGSDRQVQVFHADRSPAHWALRERITEDVHSLPNATLELWFQEGGDSSNFTGDMDLTFMDIPRDAEVVLCGPLPFMQMARGQLIDQGVPARQIHYEMFGPDLWYPERG</sequence>
<keyword evidence="7" id="KW-0479">Metal-binding</keyword>
<dbReference type="PANTHER" id="PTHR43396:SF3">
    <property type="entry name" value="FLAVOHEMOPROTEIN"/>
    <property type="match status" value="1"/>
</dbReference>
<dbReference type="EMBL" id="RCUY01000005">
    <property type="protein sequence ID" value="RLP83145.1"/>
    <property type="molecule type" value="Genomic_DNA"/>
</dbReference>
<keyword evidence="6" id="KW-0001">2Fe-2S</keyword>
<evidence type="ECO:0000313" key="18">
    <source>
        <dbReference type="Proteomes" id="UP000269438"/>
    </source>
</evidence>
<comment type="catalytic activity">
    <reaction evidence="13">
        <text>2 nitric oxide + NADPH + 2 O2 = 2 nitrate + NADP(+) + H(+)</text>
        <dbReference type="Rhea" id="RHEA:19465"/>
        <dbReference type="ChEBI" id="CHEBI:15378"/>
        <dbReference type="ChEBI" id="CHEBI:15379"/>
        <dbReference type="ChEBI" id="CHEBI:16480"/>
        <dbReference type="ChEBI" id="CHEBI:17632"/>
        <dbReference type="ChEBI" id="CHEBI:57783"/>
        <dbReference type="ChEBI" id="CHEBI:58349"/>
        <dbReference type="EC" id="1.14.12.17"/>
    </reaction>
</comment>
<dbReference type="GO" id="GO:0046872">
    <property type="term" value="F:metal ion binding"/>
    <property type="evidence" value="ECO:0007669"/>
    <property type="project" value="UniProtKB-KW"/>
</dbReference>
<dbReference type="Pfam" id="PF00175">
    <property type="entry name" value="NAD_binding_1"/>
    <property type="match status" value="1"/>
</dbReference>
<dbReference type="GO" id="GO:0051537">
    <property type="term" value="F:2 iron, 2 sulfur cluster binding"/>
    <property type="evidence" value="ECO:0007669"/>
    <property type="project" value="UniProtKB-KW"/>
</dbReference>
<keyword evidence="4 14" id="KW-0349">Heme</keyword>
<evidence type="ECO:0000256" key="10">
    <source>
        <dbReference type="ARBA" id="ARBA00023014"/>
    </source>
</evidence>
<dbReference type="SUPFAM" id="SSF52343">
    <property type="entry name" value="Ferredoxin reductase-like, C-terminal NADP-linked domain"/>
    <property type="match status" value="1"/>
</dbReference>
<dbReference type="PRINTS" id="PR00406">
    <property type="entry name" value="CYTB5RDTASE"/>
</dbReference>
<dbReference type="GO" id="GO:0071500">
    <property type="term" value="P:cellular response to nitrosative stress"/>
    <property type="evidence" value="ECO:0007669"/>
    <property type="project" value="TreeGrafter"/>
</dbReference>
<dbReference type="InterPro" id="IPR008333">
    <property type="entry name" value="Cbr1-like_FAD-bd_dom"/>
</dbReference>
<gene>
    <name evidence="17" type="ORF">D9V34_07905</name>
</gene>
<evidence type="ECO:0000256" key="3">
    <source>
        <dbReference type="ARBA" id="ARBA00012229"/>
    </source>
</evidence>
<dbReference type="GO" id="GO:0046210">
    <property type="term" value="P:nitric oxide catabolic process"/>
    <property type="evidence" value="ECO:0007669"/>
    <property type="project" value="TreeGrafter"/>
</dbReference>
<evidence type="ECO:0000256" key="11">
    <source>
        <dbReference type="ARBA" id="ARBA00023027"/>
    </source>
</evidence>
<proteinExistence type="inferred from homology"/>
<keyword evidence="9" id="KW-0408">Iron</keyword>
<accession>A0A3L7AT17</accession>
<comment type="similarity">
    <text evidence="2">In the C-terminal section; belongs to the flavoprotein pyridine nucleotide cytochrome reductase family.</text>
</comment>
<keyword evidence="10" id="KW-0411">Iron-sulfur</keyword>
<dbReference type="SUPFAM" id="SSF63380">
    <property type="entry name" value="Riboflavin synthase domain-like"/>
    <property type="match status" value="1"/>
</dbReference>
<keyword evidence="8" id="KW-0521">NADP</keyword>
<dbReference type="EC" id="1.14.12.17" evidence="3"/>
<evidence type="ECO:0000313" key="17">
    <source>
        <dbReference type="EMBL" id="RLP83145.1"/>
    </source>
</evidence>
<evidence type="ECO:0000259" key="16">
    <source>
        <dbReference type="PROSITE" id="PS51384"/>
    </source>
</evidence>
<dbReference type="PANTHER" id="PTHR43396">
    <property type="entry name" value="FLAVOHEMOPROTEIN"/>
    <property type="match status" value="1"/>
</dbReference>
<name>A0A3L7AT17_9MICO</name>
<dbReference type="OrthoDB" id="9801223at2"/>
<dbReference type="Gene3D" id="1.10.490.10">
    <property type="entry name" value="Globins"/>
    <property type="match status" value="1"/>
</dbReference>
<protein>
    <recommendedName>
        <fullName evidence="3">nitric oxide dioxygenase</fullName>
        <ecNumber evidence="3">1.14.12.17</ecNumber>
    </recommendedName>
</protein>
<evidence type="ECO:0000256" key="7">
    <source>
        <dbReference type="ARBA" id="ARBA00022723"/>
    </source>
</evidence>
<dbReference type="InterPro" id="IPR012292">
    <property type="entry name" value="Globin/Proto"/>
</dbReference>
<comment type="similarity">
    <text evidence="14">Belongs to the globin family.</text>
</comment>
<reference evidence="17 18" key="1">
    <citation type="submission" date="2018-10" db="EMBL/GenBank/DDBJ databases">
        <authorList>
            <person name="Li J."/>
        </authorList>
    </citation>
    <scope>NUCLEOTIDE SEQUENCE [LARGE SCALE GENOMIC DNA]</scope>
    <source>
        <strain evidence="17 18">JCM 11654</strain>
    </source>
</reference>
<dbReference type="GO" id="GO:0005344">
    <property type="term" value="F:oxygen carrier activity"/>
    <property type="evidence" value="ECO:0007669"/>
    <property type="project" value="UniProtKB-KW"/>
</dbReference>
<organism evidence="17 18">
    <name type="scientific">Mycetocola lacteus</name>
    <dbReference type="NCBI Taxonomy" id="76637"/>
    <lineage>
        <taxon>Bacteria</taxon>
        <taxon>Bacillati</taxon>
        <taxon>Actinomycetota</taxon>
        <taxon>Actinomycetes</taxon>
        <taxon>Micrococcales</taxon>
        <taxon>Microbacteriaceae</taxon>
        <taxon>Mycetocola</taxon>
    </lineage>
</organism>
<keyword evidence="18" id="KW-1185">Reference proteome</keyword>
<dbReference type="InterPro" id="IPR009050">
    <property type="entry name" value="Globin-like_sf"/>
</dbReference>
<dbReference type="InterPro" id="IPR039261">
    <property type="entry name" value="FNR_nucleotide-bd"/>
</dbReference>
<evidence type="ECO:0000259" key="15">
    <source>
        <dbReference type="PROSITE" id="PS01033"/>
    </source>
</evidence>
<dbReference type="Gene3D" id="2.40.30.10">
    <property type="entry name" value="Translation factors"/>
    <property type="match status" value="1"/>
</dbReference>
<dbReference type="RefSeq" id="WP_121688274.1">
    <property type="nucleotide sequence ID" value="NZ_RCUY01000005.1"/>
</dbReference>
<dbReference type="Pfam" id="PF00042">
    <property type="entry name" value="Globin"/>
    <property type="match status" value="1"/>
</dbReference>
<evidence type="ECO:0000256" key="6">
    <source>
        <dbReference type="ARBA" id="ARBA00022714"/>
    </source>
</evidence>
<evidence type="ECO:0000256" key="14">
    <source>
        <dbReference type="RuleBase" id="RU000356"/>
    </source>
</evidence>
<keyword evidence="5 14" id="KW-0561">Oxygen transport</keyword>
<comment type="cofactor">
    <cofactor evidence="1">
        <name>heme b</name>
        <dbReference type="ChEBI" id="CHEBI:60344"/>
    </cofactor>
</comment>
<keyword evidence="11" id="KW-0520">NAD</keyword>
<evidence type="ECO:0000256" key="5">
    <source>
        <dbReference type="ARBA" id="ARBA00022621"/>
    </source>
</evidence>
<dbReference type="GO" id="GO:0071949">
    <property type="term" value="F:FAD binding"/>
    <property type="evidence" value="ECO:0007669"/>
    <property type="project" value="TreeGrafter"/>
</dbReference>
<evidence type="ECO:0000256" key="2">
    <source>
        <dbReference type="ARBA" id="ARBA00006401"/>
    </source>
</evidence>
<evidence type="ECO:0000256" key="8">
    <source>
        <dbReference type="ARBA" id="ARBA00022857"/>
    </source>
</evidence>
<dbReference type="Pfam" id="PF00970">
    <property type="entry name" value="FAD_binding_6"/>
    <property type="match status" value="1"/>
</dbReference>
<comment type="caution">
    <text evidence="17">The sequence shown here is derived from an EMBL/GenBank/DDBJ whole genome shotgun (WGS) entry which is preliminary data.</text>
</comment>
<keyword evidence="14" id="KW-0813">Transport</keyword>
<feature type="domain" description="FAD-binding FR-type" evidence="16">
    <location>
        <begin position="151"/>
        <end position="253"/>
    </location>
</feature>
<dbReference type="GO" id="GO:0020037">
    <property type="term" value="F:heme binding"/>
    <property type="evidence" value="ECO:0007669"/>
    <property type="project" value="InterPro"/>
</dbReference>
<evidence type="ECO:0000256" key="12">
    <source>
        <dbReference type="ARBA" id="ARBA00048649"/>
    </source>
</evidence>
<dbReference type="AlphaFoldDB" id="A0A3L7AT17"/>
<dbReference type="InterPro" id="IPR017938">
    <property type="entry name" value="Riboflavin_synthase-like_b-brl"/>
</dbReference>
<dbReference type="PROSITE" id="PS51384">
    <property type="entry name" value="FAD_FR"/>
    <property type="match status" value="1"/>
</dbReference>
<dbReference type="PROSITE" id="PS01033">
    <property type="entry name" value="GLOBIN"/>
    <property type="match status" value="1"/>
</dbReference>
<dbReference type="GO" id="GO:0019825">
    <property type="term" value="F:oxygen binding"/>
    <property type="evidence" value="ECO:0007669"/>
    <property type="project" value="InterPro"/>
</dbReference>
<evidence type="ECO:0000256" key="1">
    <source>
        <dbReference type="ARBA" id="ARBA00001970"/>
    </source>
</evidence>
<dbReference type="GO" id="GO:0008941">
    <property type="term" value="F:nitric oxide dioxygenase NAD(P)H activity"/>
    <property type="evidence" value="ECO:0007669"/>
    <property type="project" value="UniProtKB-EC"/>
</dbReference>
<dbReference type="Gene3D" id="3.40.50.80">
    <property type="entry name" value="Nucleotide-binding domain of ferredoxin-NADP reductase (FNR) module"/>
    <property type="match status" value="1"/>
</dbReference>
<evidence type="ECO:0000256" key="4">
    <source>
        <dbReference type="ARBA" id="ARBA00022617"/>
    </source>
</evidence>
<dbReference type="CDD" id="cd06184">
    <property type="entry name" value="flavohem_like_fad_nad_binding"/>
    <property type="match status" value="1"/>
</dbReference>
<evidence type="ECO:0000256" key="9">
    <source>
        <dbReference type="ARBA" id="ARBA00023004"/>
    </source>
</evidence>
<dbReference type="SUPFAM" id="SSF46458">
    <property type="entry name" value="Globin-like"/>
    <property type="match status" value="1"/>
</dbReference>
<dbReference type="InterPro" id="IPR001433">
    <property type="entry name" value="OxRdtase_FAD/NAD-bd"/>
</dbReference>
<dbReference type="InterPro" id="IPR017927">
    <property type="entry name" value="FAD-bd_FR_type"/>
</dbReference>
<feature type="domain" description="Globin" evidence="15">
    <location>
        <begin position="1"/>
        <end position="141"/>
    </location>
</feature>